<keyword evidence="1" id="KW-1133">Transmembrane helix</keyword>
<comment type="caution">
    <text evidence="3">The sequence shown here is derived from an EMBL/GenBank/DDBJ whole genome shotgun (WGS) entry which is preliminary data.</text>
</comment>
<feature type="transmembrane region" description="Helical" evidence="1">
    <location>
        <begin position="47"/>
        <end position="66"/>
    </location>
</feature>
<dbReference type="InterPro" id="IPR003675">
    <property type="entry name" value="Rce1/LyrA-like_dom"/>
</dbReference>
<feature type="transmembrane region" description="Helical" evidence="1">
    <location>
        <begin position="131"/>
        <end position="150"/>
    </location>
</feature>
<protein>
    <submittedName>
        <fullName evidence="3">CPBP family intramembrane metalloprotease</fullName>
    </submittedName>
</protein>
<dbReference type="AlphaFoldDB" id="A0A9X6X4E1"/>
<keyword evidence="1" id="KW-0812">Transmembrane</keyword>
<feature type="domain" description="CAAX prenyl protease 2/Lysostaphin resistance protein A-like" evidence="2">
    <location>
        <begin position="131"/>
        <end position="217"/>
    </location>
</feature>
<reference evidence="3 4" key="1">
    <citation type="submission" date="2017-09" db="EMBL/GenBank/DDBJ databases">
        <title>Large-scale bioinformatics analysis of Bacillus genomes uncovers conserved roles of natural products in bacterial physiology.</title>
        <authorList>
            <consortium name="Agbiome Team Llc"/>
            <person name="Bleich R.M."/>
            <person name="Grubbs K.J."/>
            <person name="Santa Maria K.C."/>
            <person name="Allen S.E."/>
            <person name="Farag S."/>
            <person name="Shank E.A."/>
            <person name="Bowers A."/>
        </authorList>
    </citation>
    <scope>NUCLEOTIDE SEQUENCE [LARGE SCALE GENOMIC DNA]</scope>
    <source>
        <strain evidence="3 4">AFS083741</strain>
    </source>
</reference>
<name>A0A9X6X4E1_BACCE</name>
<evidence type="ECO:0000259" key="2">
    <source>
        <dbReference type="Pfam" id="PF02517"/>
    </source>
</evidence>
<proteinExistence type="predicted"/>
<feature type="transmembrane region" description="Helical" evidence="1">
    <location>
        <begin position="185"/>
        <end position="200"/>
    </location>
</feature>
<sequence>MKKQYWWIIVTYILMQLSGVVGLPLLLKTGLYDNRGFTIEEKGQIITGHWAIISFFIALCIVLWLLRTDIRDRHLDPMRSSVPATIGWIFIGFFLAIISQSIAGMIEMYVFGVSPRGSENTDRLMDIARTIPWFLIVVSIIGPILEEIVFRKILFGTLYKKFNFFIAAIISSLVFATIHFDFTHLLVYTAMGLVFAFLYVKTKRIIVPIAAHVAMNTLVAIGQIFMSNEQIQEMIKEAEKMQGFIGGFFV</sequence>
<evidence type="ECO:0000313" key="4">
    <source>
        <dbReference type="Proteomes" id="UP000224413"/>
    </source>
</evidence>
<dbReference type="PANTHER" id="PTHR36435:SF6">
    <property type="entry name" value="ABORTIVE INFECTION PROTEIN"/>
    <property type="match status" value="1"/>
</dbReference>
<dbReference type="Pfam" id="PF02517">
    <property type="entry name" value="Rce1-like"/>
    <property type="match status" value="1"/>
</dbReference>
<dbReference type="GO" id="GO:0080120">
    <property type="term" value="P:CAAX-box protein maturation"/>
    <property type="evidence" value="ECO:0007669"/>
    <property type="project" value="UniProtKB-ARBA"/>
</dbReference>
<dbReference type="EMBL" id="NUWJ01000041">
    <property type="protein sequence ID" value="PFK26245.1"/>
    <property type="molecule type" value="Genomic_DNA"/>
</dbReference>
<feature type="transmembrane region" description="Helical" evidence="1">
    <location>
        <begin position="162"/>
        <end position="179"/>
    </location>
</feature>
<dbReference type="RefSeq" id="WP_098582807.1">
    <property type="nucleotide sequence ID" value="NZ_NUWJ01000041.1"/>
</dbReference>
<feature type="transmembrane region" description="Helical" evidence="1">
    <location>
        <begin position="86"/>
        <end position="111"/>
    </location>
</feature>
<evidence type="ECO:0000256" key="1">
    <source>
        <dbReference type="SAM" id="Phobius"/>
    </source>
</evidence>
<keyword evidence="3" id="KW-0482">Metalloprotease</keyword>
<organism evidence="3 4">
    <name type="scientific">Bacillus cereus</name>
    <dbReference type="NCBI Taxonomy" id="1396"/>
    <lineage>
        <taxon>Bacteria</taxon>
        <taxon>Bacillati</taxon>
        <taxon>Bacillota</taxon>
        <taxon>Bacilli</taxon>
        <taxon>Bacillales</taxon>
        <taxon>Bacillaceae</taxon>
        <taxon>Bacillus</taxon>
        <taxon>Bacillus cereus group</taxon>
    </lineage>
</organism>
<evidence type="ECO:0000313" key="3">
    <source>
        <dbReference type="EMBL" id="PFK26245.1"/>
    </source>
</evidence>
<dbReference type="Proteomes" id="UP000224413">
    <property type="component" value="Unassembled WGS sequence"/>
</dbReference>
<dbReference type="PANTHER" id="PTHR36435">
    <property type="entry name" value="SLR1288 PROTEIN"/>
    <property type="match status" value="1"/>
</dbReference>
<dbReference type="GO" id="GO:0008237">
    <property type="term" value="F:metallopeptidase activity"/>
    <property type="evidence" value="ECO:0007669"/>
    <property type="project" value="UniProtKB-KW"/>
</dbReference>
<feature type="transmembrane region" description="Helical" evidence="1">
    <location>
        <begin position="205"/>
        <end position="226"/>
    </location>
</feature>
<dbReference type="GO" id="GO:0004175">
    <property type="term" value="F:endopeptidase activity"/>
    <property type="evidence" value="ECO:0007669"/>
    <property type="project" value="UniProtKB-ARBA"/>
</dbReference>
<feature type="transmembrane region" description="Helical" evidence="1">
    <location>
        <begin position="5"/>
        <end position="27"/>
    </location>
</feature>
<keyword evidence="1" id="KW-0472">Membrane</keyword>
<accession>A0A9X6X4E1</accession>
<gene>
    <name evidence="3" type="ORF">COI98_03710</name>
</gene>
<keyword evidence="3" id="KW-0378">Hydrolase</keyword>
<keyword evidence="3" id="KW-0645">Protease</keyword>
<dbReference type="InterPro" id="IPR052710">
    <property type="entry name" value="CAAX_protease"/>
</dbReference>